<evidence type="ECO:0000313" key="1">
    <source>
        <dbReference type="EMBL" id="CAI9110287.1"/>
    </source>
</evidence>
<gene>
    <name evidence="1" type="ORF">OLC1_LOCUS17976</name>
</gene>
<reference evidence="1" key="1">
    <citation type="submission" date="2023-03" db="EMBL/GenBank/DDBJ databases">
        <authorList>
            <person name="Julca I."/>
        </authorList>
    </citation>
    <scope>NUCLEOTIDE SEQUENCE</scope>
</reference>
<dbReference type="AlphaFoldDB" id="A0AAV1DTC3"/>
<sequence length="145" mass="16761">MTNKCKEKLNLKISGYKEILCRHKLWKLNKNKSQKNVWRTKEKAKRIRMMLKGCGQKQQNAEIKTPFFGKTESMVKEVESTAPIKDDDIGSVSIRCLRPKTPRMRVILAVQKFTFTLTGDDYSTYDSDSEEDEDVDYCGISELQG</sequence>
<keyword evidence="2" id="KW-1185">Reference proteome</keyword>
<organism evidence="1 2">
    <name type="scientific">Oldenlandia corymbosa var. corymbosa</name>
    <dbReference type="NCBI Taxonomy" id="529605"/>
    <lineage>
        <taxon>Eukaryota</taxon>
        <taxon>Viridiplantae</taxon>
        <taxon>Streptophyta</taxon>
        <taxon>Embryophyta</taxon>
        <taxon>Tracheophyta</taxon>
        <taxon>Spermatophyta</taxon>
        <taxon>Magnoliopsida</taxon>
        <taxon>eudicotyledons</taxon>
        <taxon>Gunneridae</taxon>
        <taxon>Pentapetalae</taxon>
        <taxon>asterids</taxon>
        <taxon>lamiids</taxon>
        <taxon>Gentianales</taxon>
        <taxon>Rubiaceae</taxon>
        <taxon>Rubioideae</taxon>
        <taxon>Spermacoceae</taxon>
        <taxon>Hedyotis-Oldenlandia complex</taxon>
        <taxon>Oldenlandia</taxon>
    </lineage>
</organism>
<proteinExistence type="predicted"/>
<name>A0AAV1DTC3_OLDCO</name>
<evidence type="ECO:0000313" key="2">
    <source>
        <dbReference type="Proteomes" id="UP001161247"/>
    </source>
</evidence>
<protein>
    <submittedName>
        <fullName evidence="1">OLC1v1010285C1</fullName>
    </submittedName>
</protein>
<dbReference type="EMBL" id="OX459123">
    <property type="protein sequence ID" value="CAI9110287.1"/>
    <property type="molecule type" value="Genomic_DNA"/>
</dbReference>
<dbReference type="Proteomes" id="UP001161247">
    <property type="component" value="Chromosome 6"/>
</dbReference>
<accession>A0AAV1DTC3</accession>